<accession>G9MX39</accession>
<evidence type="ECO:0000313" key="2">
    <source>
        <dbReference type="Proteomes" id="UP000007115"/>
    </source>
</evidence>
<proteinExistence type="predicted"/>
<dbReference type="AlphaFoldDB" id="G9MX39"/>
<dbReference type="RefSeq" id="XP_013955165.1">
    <property type="nucleotide sequence ID" value="XM_014099690.1"/>
</dbReference>
<keyword evidence="2" id="KW-1185">Reference proteome</keyword>
<dbReference type="VEuPathDB" id="FungiDB:TRIVIDRAFT_120009"/>
<gene>
    <name evidence="1" type="ORF">TRIVIDRAFT_120009</name>
</gene>
<name>G9MX39_HYPVG</name>
<feature type="non-terminal residue" evidence="1">
    <location>
        <position position="256"/>
    </location>
</feature>
<sequence>QEDSPLFSLLPAEIRAKIFTFALSHYEDTQALYNTNTFYSRPSYFAPRKTSTDLLRTCRAIYRETWPLPVALWEETVWMGHRLRAPPEYCHWKRAGKLQRLLPSLARQLGQEKAEIGSLHAFVQMFRLEHDDLASLLRTPGLHPRQLTLTIRDTDWRYWRQNWPLRFTAKWIKEVSSALSPSKTEFRIELEACESRKDEVDAIGKHIAENWFFGQYGGTILYADVSGKCHKVSRWTGPSIEGPSCYLNYYILTITF</sequence>
<reference evidence="1 2" key="1">
    <citation type="journal article" date="2011" name="Genome Biol.">
        <title>Comparative genome sequence analysis underscores mycoparasitism as the ancestral life style of Trichoderma.</title>
        <authorList>
            <person name="Kubicek C.P."/>
            <person name="Herrera-Estrella A."/>
            <person name="Seidl-Seiboth V."/>
            <person name="Martinez D.A."/>
            <person name="Druzhinina I.S."/>
            <person name="Thon M."/>
            <person name="Zeilinger S."/>
            <person name="Casas-Flores S."/>
            <person name="Horwitz B.A."/>
            <person name="Mukherjee P.K."/>
            <person name="Mukherjee M."/>
            <person name="Kredics L."/>
            <person name="Alcaraz L.D."/>
            <person name="Aerts A."/>
            <person name="Antal Z."/>
            <person name="Atanasova L."/>
            <person name="Cervantes-Badillo M.G."/>
            <person name="Challacombe J."/>
            <person name="Chertkov O."/>
            <person name="McCluskey K."/>
            <person name="Coulpier F."/>
            <person name="Deshpande N."/>
            <person name="von Doehren H."/>
            <person name="Ebbole D.J."/>
            <person name="Esquivel-Naranjo E.U."/>
            <person name="Fekete E."/>
            <person name="Flipphi M."/>
            <person name="Glaser F."/>
            <person name="Gomez-Rodriguez E.Y."/>
            <person name="Gruber S."/>
            <person name="Han C."/>
            <person name="Henrissat B."/>
            <person name="Hermosa R."/>
            <person name="Hernandez-Onate M."/>
            <person name="Karaffa L."/>
            <person name="Kosti I."/>
            <person name="Le Crom S."/>
            <person name="Lindquist E."/>
            <person name="Lucas S."/>
            <person name="Luebeck M."/>
            <person name="Luebeck P.S."/>
            <person name="Margeot A."/>
            <person name="Metz B."/>
            <person name="Misra M."/>
            <person name="Nevalainen H."/>
            <person name="Omann M."/>
            <person name="Packer N."/>
            <person name="Perrone G."/>
            <person name="Uresti-Rivera E.E."/>
            <person name="Salamov A."/>
            <person name="Schmoll M."/>
            <person name="Seiboth B."/>
            <person name="Shapiro H."/>
            <person name="Sukno S."/>
            <person name="Tamayo-Ramos J.A."/>
            <person name="Tisch D."/>
            <person name="Wiest A."/>
            <person name="Wilkinson H.H."/>
            <person name="Zhang M."/>
            <person name="Coutinho P.M."/>
            <person name="Kenerley C.M."/>
            <person name="Monte E."/>
            <person name="Baker S.E."/>
            <person name="Grigoriev I.V."/>
        </authorList>
    </citation>
    <scope>NUCLEOTIDE SEQUENCE [LARGE SCALE GENOMIC DNA]</scope>
    <source>
        <strain evidence="2">Gv29-8 / FGSC 10586</strain>
    </source>
</reference>
<dbReference type="GeneID" id="25787155"/>
<protein>
    <recommendedName>
        <fullName evidence="3">F-box domain-containing protein</fullName>
    </recommendedName>
</protein>
<dbReference type="InParanoid" id="G9MX39"/>
<dbReference type="OMA" id="MSSATHC"/>
<evidence type="ECO:0008006" key="3">
    <source>
        <dbReference type="Google" id="ProtNLM"/>
    </source>
</evidence>
<organism evidence="1 2">
    <name type="scientific">Hypocrea virens (strain Gv29-8 / FGSC 10586)</name>
    <name type="common">Gliocladium virens</name>
    <name type="synonym">Trichoderma virens</name>
    <dbReference type="NCBI Taxonomy" id="413071"/>
    <lineage>
        <taxon>Eukaryota</taxon>
        <taxon>Fungi</taxon>
        <taxon>Dikarya</taxon>
        <taxon>Ascomycota</taxon>
        <taxon>Pezizomycotina</taxon>
        <taxon>Sordariomycetes</taxon>
        <taxon>Hypocreomycetidae</taxon>
        <taxon>Hypocreales</taxon>
        <taxon>Hypocreaceae</taxon>
        <taxon>Trichoderma</taxon>
    </lineage>
</organism>
<dbReference type="Proteomes" id="UP000007115">
    <property type="component" value="Unassembled WGS sequence"/>
</dbReference>
<comment type="caution">
    <text evidence="1">The sequence shown here is derived from an EMBL/GenBank/DDBJ whole genome shotgun (WGS) entry which is preliminary data.</text>
</comment>
<dbReference type="HOGENOM" id="CLU_055163_2_0_1"/>
<dbReference type="STRING" id="413071.G9MX39"/>
<dbReference type="eggNOG" id="ENOG502SN8C">
    <property type="taxonomic scope" value="Eukaryota"/>
</dbReference>
<dbReference type="OrthoDB" id="288942at2759"/>
<feature type="non-terminal residue" evidence="1">
    <location>
        <position position="1"/>
    </location>
</feature>
<evidence type="ECO:0000313" key="1">
    <source>
        <dbReference type="EMBL" id="EHK20972.1"/>
    </source>
</evidence>
<dbReference type="EMBL" id="ABDF02000076">
    <property type="protein sequence ID" value="EHK20972.1"/>
    <property type="molecule type" value="Genomic_DNA"/>
</dbReference>